<dbReference type="UniPathway" id="UPA00343"/>
<feature type="region of interest" description="Disordered" evidence="3">
    <location>
        <begin position="357"/>
        <end position="378"/>
    </location>
</feature>
<dbReference type="AlphaFoldDB" id="A0A7W6BM78"/>
<comment type="function">
    <text evidence="2">Catalyzes the specific phosphorylation of 1,6-anhydro-N-acetylmuramic acid (anhMurNAc) with the simultaneous cleavage of the 1,6-anhydro ring, generating MurNAc-6-P. Is required for the utilization of anhMurNAc either imported from the medium or derived from its own cell wall murein, and thus plays a role in cell wall recycling.</text>
</comment>
<dbReference type="EMBL" id="JACIDO010000001">
    <property type="protein sequence ID" value="MBB3934461.1"/>
    <property type="molecule type" value="Genomic_DNA"/>
</dbReference>
<dbReference type="GO" id="GO:0005524">
    <property type="term" value="F:ATP binding"/>
    <property type="evidence" value="ECO:0007669"/>
    <property type="project" value="UniProtKB-UniRule"/>
</dbReference>
<evidence type="ECO:0000256" key="2">
    <source>
        <dbReference type="HAMAP-Rule" id="MF_01270"/>
    </source>
</evidence>
<keyword evidence="1 2" id="KW-0119">Carbohydrate metabolism</keyword>
<dbReference type="EC" id="2.7.1.170" evidence="2"/>
<organism evidence="4 5">
    <name type="scientific">Aureimonas phyllosphaerae</name>
    <dbReference type="NCBI Taxonomy" id="1166078"/>
    <lineage>
        <taxon>Bacteria</taxon>
        <taxon>Pseudomonadati</taxon>
        <taxon>Pseudomonadota</taxon>
        <taxon>Alphaproteobacteria</taxon>
        <taxon>Hyphomicrobiales</taxon>
        <taxon>Aurantimonadaceae</taxon>
        <taxon>Aureimonas</taxon>
    </lineage>
</organism>
<dbReference type="Gene3D" id="3.30.420.40">
    <property type="match status" value="2"/>
</dbReference>
<evidence type="ECO:0000313" key="4">
    <source>
        <dbReference type="EMBL" id="MBB3934461.1"/>
    </source>
</evidence>
<dbReference type="PANTHER" id="PTHR30605">
    <property type="entry name" value="ANHYDRO-N-ACETYLMURAMIC ACID KINASE"/>
    <property type="match status" value="1"/>
</dbReference>
<dbReference type="SUPFAM" id="SSF53067">
    <property type="entry name" value="Actin-like ATPase domain"/>
    <property type="match status" value="1"/>
</dbReference>
<dbReference type="InterPro" id="IPR043129">
    <property type="entry name" value="ATPase_NBD"/>
</dbReference>
<reference evidence="4 5" key="1">
    <citation type="submission" date="2020-08" db="EMBL/GenBank/DDBJ databases">
        <title>Genomic Encyclopedia of Type Strains, Phase IV (KMG-IV): sequencing the most valuable type-strain genomes for metagenomic binning, comparative biology and taxonomic classification.</title>
        <authorList>
            <person name="Goeker M."/>
        </authorList>
    </citation>
    <scope>NUCLEOTIDE SEQUENCE [LARGE SCALE GENOMIC DNA]</scope>
    <source>
        <strain evidence="4 5">DSM 25024</strain>
    </source>
</reference>
<comment type="pathway">
    <text evidence="2">Cell wall biogenesis; peptidoglycan recycling.</text>
</comment>
<dbReference type="GO" id="GO:0016301">
    <property type="term" value="F:kinase activity"/>
    <property type="evidence" value="ECO:0007669"/>
    <property type="project" value="UniProtKB-KW"/>
</dbReference>
<dbReference type="GO" id="GO:0016773">
    <property type="term" value="F:phosphotransferase activity, alcohol group as acceptor"/>
    <property type="evidence" value="ECO:0007669"/>
    <property type="project" value="UniProtKB-UniRule"/>
</dbReference>
<sequence>MSMWAIGLMTGTVLDGNVDIAMLCTDGETIHEFGPTLLAPYPKDIRPLLKETLAAAARWNFEGPEPAIFDTAEEALTAAQSDAVAAFLEDEGLPSVDCGVVGFHGQTVLHRAATPERPGDTRQLGDGDEMARRLGIPVVFDFRSRDVAFGGQGAPLAPIYHKALLARIGAGEETAFLNLGGVANITWISADGEMHAFDTGPANAPLNDWVQARARQDMDRDGLIAAAGHVDEERLAKLLDHPYLAEPYPKSLDRNDFAARMADGLSLEDGAALLTAFTAGAIGKALDLLPKRPTRLVVGGGGRRNPVLMREIARRTGAETVDADALGLRGDAIEAECFAFLAVRVLRGLPISFPSTTGAPEPLTGGRIARPIGQPATA</sequence>
<comment type="pathway">
    <text evidence="2">Amino-sugar metabolism; 1,6-anhydro-N-acetylmuramate degradation.</text>
</comment>
<evidence type="ECO:0000313" key="5">
    <source>
        <dbReference type="Proteomes" id="UP000531216"/>
    </source>
</evidence>
<keyword evidence="2" id="KW-0547">Nucleotide-binding</keyword>
<keyword evidence="2" id="KW-0067">ATP-binding</keyword>
<comment type="caution">
    <text evidence="4">The sequence shown here is derived from an EMBL/GenBank/DDBJ whole genome shotgun (WGS) entry which is preliminary data.</text>
</comment>
<dbReference type="PANTHER" id="PTHR30605:SF0">
    <property type="entry name" value="ANHYDRO-N-ACETYLMURAMIC ACID KINASE"/>
    <property type="match status" value="1"/>
</dbReference>
<comment type="catalytic activity">
    <reaction evidence="2">
        <text>1,6-anhydro-N-acetyl-beta-muramate + ATP + H2O = N-acetyl-D-muramate 6-phosphate + ADP + H(+)</text>
        <dbReference type="Rhea" id="RHEA:24952"/>
        <dbReference type="ChEBI" id="CHEBI:15377"/>
        <dbReference type="ChEBI" id="CHEBI:15378"/>
        <dbReference type="ChEBI" id="CHEBI:30616"/>
        <dbReference type="ChEBI" id="CHEBI:58690"/>
        <dbReference type="ChEBI" id="CHEBI:58722"/>
        <dbReference type="ChEBI" id="CHEBI:456216"/>
        <dbReference type="EC" id="2.7.1.170"/>
    </reaction>
</comment>
<dbReference type="GO" id="GO:0006040">
    <property type="term" value="P:amino sugar metabolic process"/>
    <property type="evidence" value="ECO:0007669"/>
    <property type="project" value="InterPro"/>
</dbReference>
<name>A0A7W6BM78_9HYPH</name>
<dbReference type="GO" id="GO:0097175">
    <property type="term" value="P:1,6-anhydro-N-acetyl-beta-muramic acid catabolic process"/>
    <property type="evidence" value="ECO:0007669"/>
    <property type="project" value="UniProtKB-UniRule"/>
</dbReference>
<dbReference type="NCBIfam" id="NF007141">
    <property type="entry name" value="PRK09585.1-5"/>
    <property type="match status" value="1"/>
</dbReference>
<comment type="caution">
    <text evidence="2">Lacks conserved residue(s) required for the propagation of feature annotation.</text>
</comment>
<gene>
    <name evidence="2" type="primary">anmK</name>
    <name evidence="4" type="ORF">GGR05_000572</name>
</gene>
<dbReference type="Proteomes" id="UP000531216">
    <property type="component" value="Unassembled WGS sequence"/>
</dbReference>
<keyword evidence="2 4" id="KW-0808">Transferase</keyword>
<dbReference type="GO" id="GO:0009254">
    <property type="term" value="P:peptidoglycan turnover"/>
    <property type="evidence" value="ECO:0007669"/>
    <property type="project" value="UniProtKB-UniRule"/>
</dbReference>
<proteinExistence type="inferred from homology"/>
<accession>A0A7W6BM78</accession>
<dbReference type="RefSeq" id="WP_090959080.1">
    <property type="nucleotide sequence ID" value="NZ_FOOA01000001.1"/>
</dbReference>
<dbReference type="Pfam" id="PF03702">
    <property type="entry name" value="AnmK"/>
    <property type="match status" value="1"/>
</dbReference>
<dbReference type="OrthoDB" id="9763949at2"/>
<dbReference type="UniPathway" id="UPA00544"/>
<comment type="similarity">
    <text evidence="2">Belongs to the anhydro-N-acetylmuramic acid kinase family.</text>
</comment>
<dbReference type="InterPro" id="IPR005338">
    <property type="entry name" value="Anhydro_N_Ac-Mur_kinase"/>
</dbReference>
<evidence type="ECO:0000256" key="1">
    <source>
        <dbReference type="ARBA" id="ARBA00023277"/>
    </source>
</evidence>
<keyword evidence="5" id="KW-1185">Reference proteome</keyword>
<protein>
    <recommendedName>
        <fullName evidence="2">Anhydro-N-acetylmuramic acid kinase</fullName>
        <ecNumber evidence="2">2.7.1.170</ecNumber>
    </recommendedName>
    <alternativeName>
        <fullName evidence="2">AnhMurNAc kinase</fullName>
    </alternativeName>
</protein>
<keyword evidence="2 4" id="KW-0418">Kinase</keyword>
<dbReference type="HAMAP" id="MF_01270">
    <property type="entry name" value="AnhMurNAc_kinase"/>
    <property type="match status" value="1"/>
</dbReference>
<evidence type="ECO:0000256" key="3">
    <source>
        <dbReference type="SAM" id="MobiDB-lite"/>
    </source>
</evidence>